<organism evidence="4">
    <name type="scientific">Caenorhabditis brenneri</name>
    <name type="common">Nematode worm</name>
    <dbReference type="NCBI Taxonomy" id="135651"/>
    <lineage>
        <taxon>Eukaryota</taxon>
        <taxon>Metazoa</taxon>
        <taxon>Ecdysozoa</taxon>
        <taxon>Nematoda</taxon>
        <taxon>Chromadorea</taxon>
        <taxon>Rhabditida</taxon>
        <taxon>Rhabditina</taxon>
        <taxon>Rhabditomorpha</taxon>
        <taxon>Rhabditoidea</taxon>
        <taxon>Rhabditidae</taxon>
        <taxon>Peloderinae</taxon>
        <taxon>Caenorhabditis</taxon>
    </lineage>
</organism>
<reference evidence="4" key="1">
    <citation type="submission" date="2011-07" db="EMBL/GenBank/DDBJ databases">
        <authorList>
            <consortium name="Caenorhabditis brenneri Sequencing and Analysis Consortium"/>
            <person name="Wilson R.K."/>
        </authorList>
    </citation>
    <scope>NUCLEOTIDE SEQUENCE [LARGE SCALE GENOMIC DNA]</scope>
    <source>
        <strain evidence="4">PB2801</strain>
    </source>
</reference>
<dbReference type="eggNOG" id="KOG4826">
    <property type="taxonomic scope" value="Eukaryota"/>
</dbReference>
<keyword evidence="2" id="KW-0472">Membrane</keyword>
<dbReference type="CDD" id="cd22249">
    <property type="entry name" value="UDM1_RNF168_RNF169-like"/>
    <property type="match status" value="1"/>
</dbReference>
<keyword evidence="2" id="KW-0812">Transmembrane</keyword>
<dbReference type="Proteomes" id="UP000008068">
    <property type="component" value="Unassembled WGS sequence"/>
</dbReference>
<feature type="transmembrane region" description="Helical" evidence="2">
    <location>
        <begin position="139"/>
        <end position="164"/>
    </location>
</feature>
<evidence type="ECO:0000313" key="4">
    <source>
        <dbReference type="Proteomes" id="UP000008068"/>
    </source>
</evidence>
<feature type="compositionally biased region" description="Basic and acidic residues" evidence="1">
    <location>
        <begin position="35"/>
        <end position="56"/>
    </location>
</feature>
<keyword evidence="2" id="KW-1133">Transmembrane helix</keyword>
<dbReference type="STRING" id="135651.G0N0K6"/>
<dbReference type="FunCoup" id="G0N0K6">
    <property type="interactions" value="25"/>
</dbReference>
<evidence type="ECO:0000256" key="2">
    <source>
        <dbReference type="SAM" id="Phobius"/>
    </source>
</evidence>
<dbReference type="OrthoDB" id="60858at2759"/>
<name>G0N0K6_CAEBE</name>
<evidence type="ECO:0000256" key="1">
    <source>
        <dbReference type="SAM" id="MobiDB-lite"/>
    </source>
</evidence>
<evidence type="ECO:0000313" key="3">
    <source>
        <dbReference type="EMBL" id="EGT49139.1"/>
    </source>
</evidence>
<dbReference type="HOGENOM" id="CLU_869399_0_0_1"/>
<dbReference type="AlphaFoldDB" id="G0N0K6"/>
<dbReference type="PANTHER" id="PTHR37919">
    <property type="entry name" value="PROTEIN CBG05606"/>
    <property type="match status" value="1"/>
</dbReference>
<keyword evidence="4" id="KW-1185">Reference proteome</keyword>
<protein>
    <submittedName>
        <fullName evidence="3">Uncharacterized protein</fullName>
    </submittedName>
</protein>
<gene>
    <name evidence="3" type="ORF">CAEBREN_20107</name>
</gene>
<feature type="region of interest" description="Disordered" evidence="1">
    <location>
        <begin position="33"/>
        <end position="56"/>
    </location>
</feature>
<proteinExistence type="predicted"/>
<dbReference type="PANTHER" id="PTHR37919:SF2">
    <property type="entry name" value="EXPERA DOMAIN-CONTAINING PROTEIN"/>
    <property type="match status" value="1"/>
</dbReference>
<sequence length="320" mass="37378">MSQPIPIWLFHPEYNMYFMQWYVPMEYVVQEEAPQENKKKKDKKTAKQDDVDQEEKRVRYEAAKQRMAAARKIARQETERLRKLRASEAEKIREKTMRDLKTCQREARVKIALNAGKIFKTMVKEAEGKNKMMENRPPVLPPWVATWLLVSGIICLIDVIYTMFRPYTNAPDGFVSNTLFYGWKLYSSVDIRYADTKDVVTCSTGRVMLIEIAMNFVAVYLAMKRSRHALLLAFTTSAFVFWKTFWYLVMYIAPPAGTPSFFTNNYGYVGITLIFWIPNGVWVVMPFLAMCSLWNRLALPVEYQEQENNNYEKPPGLSSP</sequence>
<accession>G0N0K6</accession>
<dbReference type="EMBL" id="GL379825">
    <property type="protein sequence ID" value="EGT49139.1"/>
    <property type="molecule type" value="Genomic_DNA"/>
</dbReference>
<dbReference type="InParanoid" id="G0N0K6"/>
<feature type="transmembrane region" description="Helical" evidence="2">
    <location>
        <begin position="273"/>
        <end position="294"/>
    </location>
</feature>
<feature type="transmembrane region" description="Helical" evidence="2">
    <location>
        <begin position="230"/>
        <end position="253"/>
    </location>
</feature>